<dbReference type="PANTHER" id="PTHR10869">
    <property type="entry name" value="PROLYL 4-HYDROXYLASE ALPHA SUBUNIT"/>
    <property type="match status" value="1"/>
</dbReference>
<dbReference type="PROSITE" id="PS51471">
    <property type="entry name" value="FE2OG_OXY"/>
    <property type="match status" value="1"/>
</dbReference>
<protein>
    <submittedName>
        <fullName evidence="8">Prolyl 4-hydroxylase</fullName>
        <ecNumber evidence="8">1.14.11.2</ecNumber>
    </submittedName>
</protein>
<dbReference type="GO" id="GO:0005506">
    <property type="term" value="F:iron ion binding"/>
    <property type="evidence" value="ECO:0007669"/>
    <property type="project" value="InterPro"/>
</dbReference>
<keyword evidence="5 8" id="KW-0560">Oxidoreductase</keyword>
<dbReference type="InterPro" id="IPR005123">
    <property type="entry name" value="Oxoglu/Fe-dep_dioxygenase_dom"/>
</dbReference>
<dbReference type="GO" id="GO:0004656">
    <property type="term" value="F:procollagen-proline 4-dioxygenase activity"/>
    <property type="evidence" value="ECO:0007669"/>
    <property type="project" value="UniProtKB-EC"/>
</dbReference>
<feature type="domain" description="Fe2OG dioxygenase" evidence="7">
    <location>
        <begin position="170"/>
        <end position="277"/>
    </location>
</feature>
<evidence type="ECO:0000256" key="2">
    <source>
        <dbReference type="ARBA" id="ARBA00022723"/>
    </source>
</evidence>
<dbReference type="AlphaFoldDB" id="A0A840KZJ6"/>
<keyword evidence="2" id="KW-0479">Metal-binding</keyword>
<dbReference type="Proteomes" id="UP000562027">
    <property type="component" value="Unassembled WGS sequence"/>
</dbReference>
<evidence type="ECO:0000256" key="1">
    <source>
        <dbReference type="ARBA" id="ARBA00001961"/>
    </source>
</evidence>
<comment type="cofactor">
    <cofactor evidence="1">
        <name>L-ascorbate</name>
        <dbReference type="ChEBI" id="CHEBI:38290"/>
    </cofactor>
</comment>
<dbReference type="SMART" id="SM00702">
    <property type="entry name" value="P4Hc"/>
    <property type="match status" value="1"/>
</dbReference>
<dbReference type="GO" id="GO:0031418">
    <property type="term" value="F:L-ascorbic acid binding"/>
    <property type="evidence" value="ECO:0007669"/>
    <property type="project" value="UniProtKB-KW"/>
</dbReference>
<proteinExistence type="predicted"/>
<evidence type="ECO:0000256" key="3">
    <source>
        <dbReference type="ARBA" id="ARBA00022896"/>
    </source>
</evidence>
<organism evidence="8 9">
    <name type="scientific">Roseateles oligotrophus</name>
    <dbReference type="NCBI Taxonomy" id="1769250"/>
    <lineage>
        <taxon>Bacteria</taxon>
        <taxon>Pseudomonadati</taxon>
        <taxon>Pseudomonadota</taxon>
        <taxon>Betaproteobacteria</taxon>
        <taxon>Burkholderiales</taxon>
        <taxon>Sphaerotilaceae</taxon>
        <taxon>Roseateles</taxon>
    </lineage>
</organism>
<keyword evidence="6" id="KW-0408">Iron</keyword>
<accession>A0A840KZJ6</accession>
<evidence type="ECO:0000259" key="7">
    <source>
        <dbReference type="PROSITE" id="PS51471"/>
    </source>
</evidence>
<dbReference type="Gene3D" id="2.60.120.620">
    <property type="entry name" value="q2cbj1_9rhob like domain"/>
    <property type="match status" value="1"/>
</dbReference>
<evidence type="ECO:0000313" key="8">
    <source>
        <dbReference type="EMBL" id="MBB4841624.1"/>
    </source>
</evidence>
<name>A0A840KZJ6_9BURK</name>
<dbReference type="RefSeq" id="WP_184294986.1">
    <property type="nucleotide sequence ID" value="NZ_JACHLP010000001.1"/>
</dbReference>
<evidence type="ECO:0000256" key="6">
    <source>
        <dbReference type="ARBA" id="ARBA00023004"/>
    </source>
</evidence>
<keyword evidence="3" id="KW-0847">Vitamin C</keyword>
<evidence type="ECO:0000313" key="9">
    <source>
        <dbReference type="Proteomes" id="UP000562027"/>
    </source>
</evidence>
<keyword evidence="4" id="KW-0223">Dioxygenase</keyword>
<dbReference type="PANTHER" id="PTHR10869:SF246">
    <property type="entry name" value="TRANSMEMBRANE PROLYL 4-HYDROXYLASE"/>
    <property type="match status" value="1"/>
</dbReference>
<dbReference type="InterPro" id="IPR045054">
    <property type="entry name" value="P4HA-like"/>
</dbReference>
<comment type="caution">
    <text evidence="8">The sequence shown here is derived from an EMBL/GenBank/DDBJ whole genome shotgun (WGS) entry which is preliminary data.</text>
</comment>
<evidence type="ECO:0000256" key="4">
    <source>
        <dbReference type="ARBA" id="ARBA00022964"/>
    </source>
</evidence>
<dbReference type="EMBL" id="JACHLP010000001">
    <property type="protein sequence ID" value="MBB4841624.1"/>
    <property type="molecule type" value="Genomic_DNA"/>
</dbReference>
<dbReference type="InterPro" id="IPR044862">
    <property type="entry name" value="Pro_4_hyd_alph_FE2OG_OXY"/>
</dbReference>
<keyword evidence="9" id="KW-1185">Reference proteome</keyword>
<evidence type="ECO:0000256" key="5">
    <source>
        <dbReference type="ARBA" id="ARBA00023002"/>
    </source>
</evidence>
<dbReference type="Pfam" id="PF13640">
    <property type="entry name" value="2OG-FeII_Oxy_3"/>
    <property type="match status" value="1"/>
</dbReference>
<dbReference type="EC" id="1.14.11.2" evidence="8"/>
<sequence length="281" mass="30399">MAVQMITAEVRSWIAAQLQEGYTPEQLKAAMRASGWAADVAEQALLEVTSGQVLAPVVAIAPSGSVPEPDLSGGQTRIEIDGHGIEVLLSMAQPRVLVFGGLLSEAECDELVAQARSRLSRSETVADSAAGSEVNTARTSDGMFFARGESEIVRRVETRIAKLLNWPVIYGEGLQVLHYRPGAEYQPHYDYFDPEHSATPAILERGGQRVGTLVMYLNTPQAGGATTFPDVHLAVSALKGNAVFFSYDSPHPRTQTLHGGAPVREGEKWVATKWLRQGEFN</sequence>
<dbReference type="InterPro" id="IPR006620">
    <property type="entry name" value="Pro_4_hyd_alph"/>
</dbReference>
<gene>
    <name evidence="8" type="ORF">HNP55_000119</name>
</gene>
<reference evidence="8 9" key="1">
    <citation type="submission" date="2020-08" db="EMBL/GenBank/DDBJ databases">
        <title>Functional genomics of gut bacteria from endangered species of beetles.</title>
        <authorList>
            <person name="Carlos-Shanley C."/>
        </authorList>
    </citation>
    <scope>NUCLEOTIDE SEQUENCE [LARGE SCALE GENOMIC DNA]</scope>
    <source>
        <strain evidence="8 9">S00239</strain>
    </source>
</reference>